<keyword evidence="5" id="KW-1185">Reference proteome</keyword>
<dbReference type="OrthoDB" id="10252740at2759"/>
<dbReference type="GO" id="GO:0003723">
    <property type="term" value="F:RNA binding"/>
    <property type="evidence" value="ECO:0007669"/>
    <property type="project" value="InterPro"/>
</dbReference>
<dbReference type="InterPro" id="IPR036085">
    <property type="entry name" value="PAZ_dom_sf"/>
</dbReference>
<protein>
    <submittedName>
        <fullName evidence="4">Eukaryotic translation initiation factor 2</fullName>
    </submittedName>
</protein>
<comment type="caution">
    <text evidence="4">The sequence shown here is derived from an EMBL/GenBank/DDBJ whole genome shotgun (WGS) entry which is preliminary data.</text>
</comment>
<dbReference type="SMART" id="SM01163">
    <property type="entry name" value="DUF1785"/>
    <property type="match status" value="1"/>
</dbReference>
<dbReference type="InterPro" id="IPR012337">
    <property type="entry name" value="RNaseH-like_sf"/>
</dbReference>
<dbReference type="Gene3D" id="3.40.50.2300">
    <property type="match status" value="1"/>
</dbReference>
<dbReference type="Proteomes" id="UP000027586">
    <property type="component" value="Unassembled WGS sequence"/>
</dbReference>
<gene>
    <name evidence="4" type="ORF">LCOR_06557.1</name>
</gene>
<name>A0A068S2E1_9FUNG</name>
<evidence type="ECO:0000313" key="5">
    <source>
        <dbReference type="Proteomes" id="UP000027586"/>
    </source>
</evidence>
<dbReference type="InterPro" id="IPR014811">
    <property type="entry name" value="ArgoL1"/>
</dbReference>
<accession>A0A068S2E1</accession>
<keyword evidence="4" id="KW-0648">Protein biosynthesis</keyword>
<sequence>MMSLALTQFVQRPSFGQQGNKTKVRANFFEVVDFPRADFHHYDVNIDPPGTPVALYKRIWTTLCANNDNVTLAVFDGKKNCFSIVPLALNDKGEKIFEVVVPGERPRGGGSAFRVCIRKVNQINMHEVAEFVRGRASRTNNVLTGFMALDILIRYLPSLRHVTIGRSFYTQEESKALPGAAEMWSGYYQSVRPGIGKLYVNVDTTTTAFYEPGMLHHQAAKFLGFHSPDELRRGLEDYQFKRLSKFIKSVRVKVMHRGGSTQPKYAIKRLVPATAATSHFERDGKTITVKDYFLQQYNIRLAFPNLPCVLVGRDVLLPMELCSILPGQRLTRKLDERQTAEMIRHTCQKPHIRANKITAGVHQLEYGSNRYLKEAGMKISNQMATIDARVLPPPQVAFSNQPGGILRPNNGVWNISNNKLAKTGTLKSWAVINFAPQHIRQVSVVQGFLRTLMECLVKVGLDVQDREPPILQCDPQGDIRGAMLDAGRLAFKNSKGVAPQLIVCILPNLSRQLYPEIKRIGDTDLGVVTQCLLAKHIREPKRPYCTNVCLKINAKLGGMNQFIPQKEVPFITDQTIVFGADVSHPSPGESARGSLAAVVASMDPQLSRYAAETRVQAGRTEIIADLSIMAHALLLKFMDINKKRPERILFYRDGVSEGQFSDVLRNEVLAIKSVCQSIAKDYDPSITFIVVQKRHHARFFPVGPQSADRSGNCHAGTVVDTAIVHPFEFDFYLQSHAGLQGTSRPAHYHVLYDENRFSPDDLQQLTYNMCFTYARCMRSVSIVPAAYYADLVAARARLHYLQGSTDSSQTVEEQQRSLAPVKDVVGKVMYFM</sequence>
<organism evidence="4 5">
    <name type="scientific">Lichtheimia corymbifera JMRC:FSU:9682</name>
    <dbReference type="NCBI Taxonomy" id="1263082"/>
    <lineage>
        <taxon>Eukaryota</taxon>
        <taxon>Fungi</taxon>
        <taxon>Fungi incertae sedis</taxon>
        <taxon>Mucoromycota</taxon>
        <taxon>Mucoromycotina</taxon>
        <taxon>Mucoromycetes</taxon>
        <taxon>Mucorales</taxon>
        <taxon>Lichtheimiaceae</taxon>
        <taxon>Lichtheimia</taxon>
    </lineage>
</organism>
<dbReference type="PANTHER" id="PTHR22891">
    <property type="entry name" value="EUKARYOTIC TRANSLATION INITIATION FACTOR 2C"/>
    <property type="match status" value="1"/>
</dbReference>
<dbReference type="CDD" id="cd02846">
    <property type="entry name" value="PAZ_argonaute_like"/>
    <property type="match status" value="1"/>
</dbReference>
<dbReference type="InterPro" id="IPR003165">
    <property type="entry name" value="Piwi"/>
</dbReference>
<dbReference type="CDD" id="cd04657">
    <property type="entry name" value="Piwi_ago-like"/>
    <property type="match status" value="1"/>
</dbReference>
<dbReference type="SMART" id="SM00949">
    <property type="entry name" value="PAZ"/>
    <property type="match status" value="1"/>
</dbReference>
<dbReference type="InterPro" id="IPR003100">
    <property type="entry name" value="PAZ_dom"/>
</dbReference>
<dbReference type="InterPro" id="IPR036397">
    <property type="entry name" value="RNaseH_sf"/>
</dbReference>
<dbReference type="SMART" id="SM00950">
    <property type="entry name" value="Piwi"/>
    <property type="match status" value="1"/>
</dbReference>
<feature type="domain" description="Piwi" evidence="3">
    <location>
        <begin position="501"/>
        <end position="801"/>
    </location>
</feature>
<dbReference type="Pfam" id="PF16486">
    <property type="entry name" value="ArgoN"/>
    <property type="match status" value="1"/>
</dbReference>
<dbReference type="GO" id="GO:0003743">
    <property type="term" value="F:translation initiation factor activity"/>
    <property type="evidence" value="ECO:0007669"/>
    <property type="project" value="UniProtKB-KW"/>
</dbReference>
<dbReference type="PROSITE" id="PS50822">
    <property type="entry name" value="PIWI"/>
    <property type="match status" value="1"/>
</dbReference>
<dbReference type="AlphaFoldDB" id="A0A068S2E1"/>
<evidence type="ECO:0000256" key="1">
    <source>
        <dbReference type="RuleBase" id="RU361178"/>
    </source>
</evidence>
<dbReference type="Gene3D" id="2.170.260.10">
    <property type="entry name" value="paz domain"/>
    <property type="match status" value="1"/>
</dbReference>
<dbReference type="InterPro" id="IPR032473">
    <property type="entry name" value="Argonaute_Mid_dom"/>
</dbReference>
<dbReference type="STRING" id="1263082.A0A068S2E1"/>
<dbReference type="InterPro" id="IPR032474">
    <property type="entry name" value="Argonaute_N"/>
</dbReference>
<evidence type="ECO:0000313" key="4">
    <source>
        <dbReference type="EMBL" id="CDH55416.1"/>
    </source>
</evidence>
<proteinExistence type="inferred from homology"/>
<dbReference type="Pfam" id="PF02171">
    <property type="entry name" value="Piwi"/>
    <property type="match status" value="1"/>
</dbReference>
<reference evidence="4" key="1">
    <citation type="submission" date="2013-08" db="EMBL/GenBank/DDBJ databases">
        <title>Gene expansion shapes genome architecture in the human pathogen Lichtheimia corymbifera: an evolutionary genomics analysis in the ancient terrestrial Mucorales (Mucoromycotina).</title>
        <authorList>
            <person name="Schwartze V.U."/>
            <person name="Winter S."/>
            <person name="Shelest E."/>
            <person name="Marcet-Houben M."/>
            <person name="Horn F."/>
            <person name="Wehner S."/>
            <person name="Hoffmann K."/>
            <person name="Riege K."/>
            <person name="Sammeth M."/>
            <person name="Nowrousian M."/>
            <person name="Valiante V."/>
            <person name="Linde J."/>
            <person name="Jacobsen I.D."/>
            <person name="Marz M."/>
            <person name="Brakhage A.A."/>
            <person name="Gabaldon T."/>
            <person name="Bocker S."/>
            <person name="Voigt K."/>
        </authorList>
    </citation>
    <scope>NUCLEOTIDE SEQUENCE [LARGE SCALE GENOMIC DNA]</scope>
    <source>
        <strain evidence="4">FSU 9682</strain>
    </source>
</reference>
<evidence type="ECO:0000259" key="3">
    <source>
        <dbReference type="PROSITE" id="PS50822"/>
    </source>
</evidence>
<dbReference type="Pfam" id="PF16487">
    <property type="entry name" value="ArgoMid"/>
    <property type="match status" value="1"/>
</dbReference>
<dbReference type="InterPro" id="IPR032472">
    <property type="entry name" value="ArgoL2"/>
</dbReference>
<dbReference type="PROSITE" id="PS50821">
    <property type="entry name" value="PAZ"/>
    <property type="match status" value="1"/>
</dbReference>
<comment type="similarity">
    <text evidence="1">Belongs to the argonaute family.</text>
</comment>
<dbReference type="Pfam" id="PF16488">
    <property type="entry name" value="ArgoL2"/>
    <property type="match status" value="1"/>
</dbReference>
<dbReference type="SUPFAM" id="SSF101690">
    <property type="entry name" value="PAZ domain"/>
    <property type="match status" value="1"/>
</dbReference>
<dbReference type="Pfam" id="PF08699">
    <property type="entry name" value="ArgoL1"/>
    <property type="match status" value="1"/>
</dbReference>
<feature type="domain" description="PAZ" evidence="2">
    <location>
        <begin position="221"/>
        <end position="326"/>
    </location>
</feature>
<dbReference type="Pfam" id="PF02170">
    <property type="entry name" value="PAZ"/>
    <property type="match status" value="1"/>
</dbReference>
<dbReference type="VEuPathDB" id="FungiDB:LCOR_06557.1"/>
<dbReference type="EMBL" id="CBTN010000029">
    <property type="protein sequence ID" value="CDH55416.1"/>
    <property type="molecule type" value="Genomic_DNA"/>
</dbReference>
<dbReference type="SUPFAM" id="SSF53098">
    <property type="entry name" value="Ribonuclease H-like"/>
    <property type="match status" value="1"/>
</dbReference>
<dbReference type="Gene3D" id="3.30.420.10">
    <property type="entry name" value="Ribonuclease H-like superfamily/Ribonuclease H"/>
    <property type="match status" value="1"/>
</dbReference>
<evidence type="ECO:0000259" key="2">
    <source>
        <dbReference type="PROSITE" id="PS50821"/>
    </source>
</evidence>
<dbReference type="InterPro" id="IPR045246">
    <property type="entry name" value="Piwi_ago-like"/>
</dbReference>
<keyword evidence="4" id="KW-0396">Initiation factor</keyword>